<dbReference type="Proteomes" id="UP000326251">
    <property type="component" value="Unassembled WGS sequence"/>
</dbReference>
<evidence type="ECO:0000313" key="3">
    <source>
        <dbReference type="Proteomes" id="UP000326251"/>
    </source>
</evidence>
<feature type="transmembrane region" description="Helical" evidence="1">
    <location>
        <begin position="223"/>
        <end position="243"/>
    </location>
</feature>
<feature type="transmembrane region" description="Helical" evidence="1">
    <location>
        <begin position="171"/>
        <end position="190"/>
    </location>
</feature>
<reference evidence="2 3" key="1">
    <citation type="journal article" date="2019" name="Syst. Appl. Microbiol.">
        <title>Characterization of Bifidobacterium species in feaces of the Egyptian fruit bat: Description of B. vespertilionis sp. nov. and B. rousetti sp. nov.</title>
        <authorList>
            <person name="Modesto M."/>
            <person name="Satti M."/>
            <person name="Watanabe K."/>
            <person name="Puglisi E."/>
            <person name="Morelli L."/>
            <person name="Huang C.-H."/>
            <person name="Liou J.-S."/>
            <person name="Miyashita M."/>
            <person name="Tamura T."/>
            <person name="Saito S."/>
            <person name="Mori K."/>
            <person name="Huang L."/>
            <person name="Sciavilla P."/>
            <person name="Sandri C."/>
            <person name="Spiezio C."/>
            <person name="Vitali F."/>
            <person name="Cavalieri D."/>
            <person name="Perpetuini G."/>
            <person name="Tofalo R."/>
            <person name="Bonetti A."/>
            <person name="Arita M."/>
            <person name="Mattarelli P."/>
        </authorList>
    </citation>
    <scope>NUCLEOTIDE SEQUENCE [LARGE SCALE GENOMIC DNA]</scope>
    <source>
        <strain evidence="2 3">RST19</strain>
    </source>
</reference>
<evidence type="ECO:0000256" key="1">
    <source>
        <dbReference type="SAM" id="Phobius"/>
    </source>
</evidence>
<dbReference type="InterPro" id="IPR008875">
    <property type="entry name" value="TraX"/>
</dbReference>
<accession>A0A5J5E9U7</accession>
<organism evidence="2 3">
    <name type="scientific">Bifidobacterium reuteri</name>
    <dbReference type="NCBI Taxonomy" id="983706"/>
    <lineage>
        <taxon>Bacteria</taxon>
        <taxon>Bacillati</taxon>
        <taxon>Actinomycetota</taxon>
        <taxon>Actinomycetes</taxon>
        <taxon>Bifidobacteriales</taxon>
        <taxon>Bifidobacteriaceae</taxon>
        <taxon>Bifidobacterium</taxon>
    </lineage>
</organism>
<protein>
    <recommendedName>
        <fullName evidence="4">TraX protein</fullName>
    </recommendedName>
</protein>
<keyword evidence="1" id="KW-1133">Transmembrane helix</keyword>
<dbReference type="AlphaFoldDB" id="A0A5J5E9U7"/>
<sequence length="281" mass="31826">MIRFDSFQIKIIACILMVIDHMAIFFPPYISLPMQWLGRLSFPLFVFLIGWGCVYTHNIRNYVLRLYVASVVMCGIALVLNRSSNAFTDLLHVALLIAIISSSKKKRAIGIAGYVIWQVVSTLILQSLSPILGNVFIYIASTIFANWISLDGGYFYVILGIVLWKFHDSRVSLSLAFSSSVLLLFASQFASHAASELMYTAPTNLISVVDQVLFVLLRNDGGLWNPLFVQYQWMMIFSLPIMLLYNNRRGLPVKWLFYVFYPAHLAIITIAMRLLGVNYGA</sequence>
<feature type="transmembrane region" description="Helical" evidence="1">
    <location>
        <begin position="12"/>
        <end position="30"/>
    </location>
</feature>
<feature type="transmembrane region" description="Helical" evidence="1">
    <location>
        <begin position="135"/>
        <end position="164"/>
    </location>
</feature>
<feature type="transmembrane region" description="Helical" evidence="1">
    <location>
        <begin position="62"/>
        <end position="80"/>
    </location>
</feature>
<feature type="transmembrane region" description="Helical" evidence="1">
    <location>
        <begin position="86"/>
        <end position="102"/>
    </location>
</feature>
<dbReference type="Pfam" id="PF05857">
    <property type="entry name" value="TraX"/>
    <property type="match status" value="1"/>
</dbReference>
<keyword evidence="1" id="KW-0472">Membrane</keyword>
<feature type="transmembrane region" description="Helical" evidence="1">
    <location>
        <begin position="109"/>
        <end position="129"/>
    </location>
</feature>
<keyword evidence="1" id="KW-0812">Transmembrane</keyword>
<feature type="transmembrane region" description="Helical" evidence="1">
    <location>
        <begin position="36"/>
        <end position="55"/>
    </location>
</feature>
<comment type="caution">
    <text evidence="2">The sequence shown here is derived from an EMBL/GenBank/DDBJ whole genome shotgun (WGS) entry which is preliminary data.</text>
</comment>
<evidence type="ECO:0000313" key="2">
    <source>
        <dbReference type="EMBL" id="KAA8825961.1"/>
    </source>
</evidence>
<evidence type="ECO:0008006" key="4">
    <source>
        <dbReference type="Google" id="ProtNLM"/>
    </source>
</evidence>
<dbReference type="EMBL" id="RZUG01000004">
    <property type="protein sequence ID" value="KAA8825961.1"/>
    <property type="molecule type" value="Genomic_DNA"/>
</dbReference>
<proteinExistence type="predicted"/>
<name>A0A5J5E9U7_9BIFI</name>
<gene>
    <name evidence="2" type="ORF">EMO92_04235</name>
</gene>
<dbReference type="RefSeq" id="WP_150335362.1">
    <property type="nucleotide sequence ID" value="NZ_RZUG01000004.1"/>
</dbReference>
<feature type="transmembrane region" description="Helical" evidence="1">
    <location>
        <begin position="255"/>
        <end position="275"/>
    </location>
</feature>